<reference evidence="1" key="1">
    <citation type="submission" date="2019-08" db="EMBL/GenBank/DDBJ databases">
        <authorList>
            <person name="Kucharzyk K."/>
            <person name="Murdoch R.W."/>
            <person name="Higgins S."/>
            <person name="Loffler F."/>
        </authorList>
    </citation>
    <scope>NUCLEOTIDE SEQUENCE</scope>
</reference>
<dbReference type="AlphaFoldDB" id="A0A645ECB2"/>
<sequence length="139" mass="15754">MAVAFNNCRRAVQLTNQAIVAQLTLLRTKTHSAAQIALLGTDFDVAVFIAPFGNQGHHRVLTVWHKFRGVGVVHTHYVTCKLNQRNLHTQANAQIRNIVLTRKARRRDFTFNTTVAEAARDQDCIKTFQDLNATRFDIL</sequence>
<organism evidence="1">
    <name type="scientific">bioreactor metagenome</name>
    <dbReference type="NCBI Taxonomy" id="1076179"/>
    <lineage>
        <taxon>unclassified sequences</taxon>
        <taxon>metagenomes</taxon>
        <taxon>ecological metagenomes</taxon>
    </lineage>
</organism>
<gene>
    <name evidence="1" type="ORF">SDC9_145477</name>
</gene>
<proteinExistence type="predicted"/>
<dbReference type="EMBL" id="VSSQ01044464">
    <property type="protein sequence ID" value="MPM98292.1"/>
    <property type="molecule type" value="Genomic_DNA"/>
</dbReference>
<protein>
    <submittedName>
        <fullName evidence="1">Uncharacterized protein</fullName>
    </submittedName>
</protein>
<evidence type="ECO:0000313" key="1">
    <source>
        <dbReference type="EMBL" id="MPM98292.1"/>
    </source>
</evidence>
<name>A0A645ECB2_9ZZZZ</name>
<comment type="caution">
    <text evidence="1">The sequence shown here is derived from an EMBL/GenBank/DDBJ whole genome shotgun (WGS) entry which is preliminary data.</text>
</comment>
<accession>A0A645ECB2</accession>